<dbReference type="SUPFAM" id="SSF82544">
    <property type="entry name" value="GckA/TtuD-like"/>
    <property type="match status" value="1"/>
</dbReference>
<evidence type="ECO:0000313" key="4">
    <source>
        <dbReference type="Proteomes" id="UP001465153"/>
    </source>
</evidence>
<dbReference type="PANTHER" id="PTHR12227">
    <property type="entry name" value="GLYCERATE KINASE"/>
    <property type="match status" value="1"/>
</dbReference>
<name>A0ABQ0A7X6_9GAMM</name>
<organism evidence="3 4">
    <name type="scientific">Sessilibacter corallicola</name>
    <dbReference type="NCBI Taxonomy" id="2904075"/>
    <lineage>
        <taxon>Bacteria</taxon>
        <taxon>Pseudomonadati</taxon>
        <taxon>Pseudomonadota</taxon>
        <taxon>Gammaproteobacteria</taxon>
        <taxon>Cellvibrionales</taxon>
        <taxon>Cellvibrionaceae</taxon>
        <taxon>Sessilibacter</taxon>
    </lineage>
</organism>
<dbReference type="GO" id="GO:0016301">
    <property type="term" value="F:kinase activity"/>
    <property type="evidence" value="ECO:0007669"/>
    <property type="project" value="UniProtKB-KW"/>
</dbReference>
<dbReference type="Pfam" id="PF05161">
    <property type="entry name" value="MOFRL"/>
    <property type="match status" value="1"/>
</dbReference>
<gene>
    <name evidence="3" type="ORF">NBRC116591_15510</name>
</gene>
<dbReference type="RefSeq" id="WP_353302374.1">
    <property type="nucleotide sequence ID" value="NZ_BAABWN010000004.1"/>
</dbReference>
<dbReference type="Pfam" id="PF13660">
    <property type="entry name" value="DUF4147"/>
    <property type="match status" value="1"/>
</dbReference>
<dbReference type="InterPro" id="IPR037035">
    <property type="entry name" value="GK-like_C_sf"/>
</dbReference>
<sequence length="413" mass="43997">MIGKSGLTDLFLSGVNACLPEVAMDGKIPDLSEYKKAYLLGFGKAAVEMVASARAQVTIPVEGVAITRHGYGNNQTINDIEIMHASHPVPDESCTKATLTLIEILEKATENDVVIFLVSGGGSSLLCAPAEGISLADKKSITKQLLFCGASISEINKVRPYLSRVKGGRLISRCTCPNVMSFLISDVVGDNPQAIASGPTVNNSTDINEVLSILAKHDLDVSENLIESMRANSTPEVLCSNYDIISKSSIALDTIERTLERGGWQVESWGDALEGEAQEVGRHHAELINQLALSKGKYAFISGGELTVTINNPNGAGGPNLEYLLGLLSGIDKKIHFEALACDTDGIDGSEDNAGGYVNTTTLDRSEAAGLSVGEQLQSNQSYEFFKTINDLVVTGPTGTNVNDIRIILMYVD</sequence>
<evidence type="ECO:0000313" key="3">
    <source>
        <dbReference type="EMBL" id="GAA6167741.1"/>
    </source>
</evidence>
<comment type="caution">
    <text evidence="3">The sequence shown here is derived from an EMBL/GenBank/DDBJ whole genome shotgun (WGS) entry which is preliminary data.</text>
</comment>
<feature type="domain" description="MOFRL" evidence="1">
    <location>
        <begin position="299"/>
        <end position="404"/>
    </location>
</feature>
<dbReference type="PANTHER" id="PTHR12227:SF0">
    <property type="entry name" value="GLYCERATE KINASE"/>
    <property type="match status" value="1"/>
</dbReference>
<feature type="domain" description="MOFRL-associated" evidence="2">
    <location>
        <begin position="8"/>
        <end position="227"/>
    </location>
</feature>
<keyword evidence="4" id="KW-1185">Reference proteome</keyword>
<proteinExistence type="predicted"/>
<dbReference type="InterPro" id="IPR038614">
    <property type="entry name" value="GK_N_sf"/>
</dbReference>
<dbReference type="InterPro" id="IPR039760">
    <property type="entry name" value="MOFRL_protein"/>
</dbReference>
<accession>A0ABQ0A7X6</accession>
<keyword evidence="3" id="KW-0808">Transferase</keyword>
<reference evidence="3 4" key="1">
    <citation type="submission" date="2024-04" db="EMBL/GenBank/DDBJ databases">
        <title>Draft genome sequence of Sessilibacter corallicola NBRC 116591.</title>
        <authorList>
            <person name="Miyakawa T."/>
            <person name="Kusuya Y."/>
            <person name="Miura T."/>
        </authorList>
    </citation>
    <scope>NUCLEOTIDE SEQUENCE [LARGE SCALE GENOMIC DNA]</scope>
    <source>
        <strain evidence="3 4">KU-00831-HH</strain>
    </source>
</reference>
<dbReference type="InterPro" id="IPR025286">
    <property type="entry name" value="MOFRL_assoc_dom"/>
</dbReference>
<dbReference type="EMBL" id="BAABWN010000004">
    <property type="protein sequence ID" value="GAA6167741.1"/>
    <property type="molecule type" value="Genomic_DNA"/>
</dbReference>
<dbReference type="InterPro" id="IPR007835">
    <property type="entry name" value="MOFRL"/>
</dbReference>
<protein>
    <submittedName>
        <fullName evidence="3">Glycerate kinase</fullName>
    </submittedName>
</protein>
<dbReference type="Proteomes" id="UP001465153">
    <property type="component" value="Unassembled WGS sequence"/>
</dbReference>
<dbReference type="Gene3D" id="3.40.1480.10">
    <property type="entry name" value="MOFRL domain"/>
    <property type="match status" value="1"/>
</dbReference>
<keyword evidence="3" id="KW-0418">Kinase</keyword>
<evidence type="ECO:0000259" key="1">
    <source>
        <dbReference type="Pfam" id="PF05161"/>
    </source>
</evidence>
<dbReference type="Gene3D" id="3.40.50.10180">
    <property type="entry name" value="Glycerate kinase, MOFRL-like N-terminal domain"/>
    <property type="match status" value="1"/>
</dbReference>
<evidence type="ECO:0000259" key="2">
    <source>
        <dbReference type="Pfam" id="PF13660"/>
    </source>
</evidence>